<evidence type="ECO:0000256" key="2">
    <source>
        <dbReference type="ARBA" id="ARBA00008900"/>
    </source>
</evidence>
<evidence type="ECO:0000256" key="5">
    <source>
        <dbReference type="PIRNR" id="PIRNR006113"/>
    </source>
</evidence>
<dbReference type="PIRSF" id="PIRSF006113">
    <property type="entry name" value="PTP_synth"/>
    <property type="match status" value="1"/>
</dbReference>
<feature type="binding site" evidence="7">
    <location>
        <position position="27"/>
    </location>
    <ligand>
        <name>Zn(2+)</name>
        <dbReference type="ChEBI" id="CHEBI:29105"/>
    </ligand>
</feature>
<gene>
    <name evidence="8" type="ORF">A2311_05365</name>
</gene>
<dbReference type="GO" id="GO:0046872">
    <property type="term" value="F:metal ion binding"/>
    <property type="evidence" value="ECO:0007669"/>
    <property type="project" value="UniProtKB-KW"/>
</dbReference>
<dbReference type="SUPFAM" id="SSF55620">
    <property type="entry name" value="Tetrahydrobiopterin biosynthesis enzymes-like"/>
    <property type="match status" value="1"/>
</dbReference>
<organism evidence="8 9">
    <name type="scientific">candidate division WOR-1 bacterium RIFOXYB2_FULL_48_7</name>
    <dbReference type="NCBI Taxonomy" id="1802583"/>
    <lineage>
        <taxon>Bacteria</taxon>
        <taxon>Bacillati</taxon>
        <taxon>Saganbacteria</taxon>
    </lineage>
</organism>
<dbReference type="EMBL" id="MEUF01000024">
    <property type="protein sequence ID" value="OGC35591.1"/>
    <property type="molecule type" value="Genomic_DNA"/>
</dbReference>
<evidence type="ECO:0000313" key="9">
    <source>
        <dbReference type="Proteomes" id="UP000178951"/>
    </source>
</evidence>
<comment type="cofactor">
    <cofactor evidence="5 7">
        <name>Zn(2+)</name>
        <dbReference type="ChEBI" id="CHEBI:29105"/>
    </cofactor>
    <text evidence="5 7">Binds 1 zinc ion per subunit.</text>
</comment>
<comment type="similarity">
    <text evidence="2 5">Belongs to the PTPS family. QueD subfamily.</text>
</comment>
<accession>A0A1F4TSC1</accession>
<evidence type="ECO:0000256" key="7">
    <source>
        <dbReference type="PIRSR" id="PIRSR006113-2"/>
    </source>
</evidence>
<comment type="caution">
    <text evidence="8">The sequence shown here is derived from an EMBL/GenBank/DDBJ whole genome shotgun (WGS) entry which is preliminary data.</text>
</comment>
<dbReference type="STRING" id="1802583.A2311_05365"/>
<feature type="active site" description="Charge relay system" evidence="6">
    <location>
        <position position="67"/>
    </location>
</feature>
<dbReference type="PANTHER" id="PTHR12589">
    <property type="entry name" value="PYRUVOYL TETRAHYDROBIOPTERIN SYNTHASE"/>
    <property type="match status" value="1"/>
</dbReference>
<feature type="binding site" evidence="7">
    <location>
        <position position="14"/>
    </location>
    <ligand>
        <name>Zn(2+)</name>
        <dbReference type="ChEBI" id="CHEBI:29105"/>
    </ligand>
</feature>
<dbReference type="UniPathway" id="UPA00391"/>
<protein>
    <recommendedName>
        <fullName evidence="3 5">6-carboxy-5,6,7,8-tetrahydropterin synthase</fullName>
        <ecNumber evidence="5">4.-.-.-</ecNumber>
    </recommendedName>
</protein>
<dbReference type="Pfam" id="PF01242">
    <property type="entry name" value="PTPS"/>
    <property type="match status" value="1"/>
</dbReference>
<feature type="active site" description="Proton acceptor" evidence="6">
    <location>
        <position position="23"/>
    </location>
</feature>
<name>A0A1F4TSC1_UNCSA</name>
<comment type="pathway">
    <text evidence="1 5">Purine metabolism; 7-cyano-7-deazaguanine biosynthesis.</text>
</comment>
<feature type="binding site" evidence="7">
    <location>
        <position position="29"/>
    </location>
    <ligand>
        <name>Zn(2+)</name>
        <dbReference type="ChEBI" id="CHEBI:29105"/>
    </ligand>
</feature>
<evidence type="ECO:0000256" key="4">
    <source>
        <dbReference type="ARBA" id="ARBA00048807"/>
    </source>
</evidence>
<dbReference type="NCBIfam" id="TIGR03367">
    <property type="entry name" value="queuosine_QueD"/>
    <property type="match status" value="1"/>
</dbReference>
<sequence>MFELQIEDTFDAAHALRGYDGPCENLHGHTWRVQVFFRGDKLNDLGILIDFKTVKKLLKELLDQYDHKNMNELVEFNASNPSSENLAKSIYLQLQPQLKGLNKVTVWESATTAASYQP</sequence>
<keyword evidence="5 7" id="KW-0862">Zinc</keyword>
<keyword evidence="5" id="KW-0671">Queuosine biosynthesis</keyword>
<comment type="catalytic activity">
    <reaction evidence="4 5">
        <text>7,8-dihydroneopterin 3'-triphosphate + H2O = 6-carboxy-5,6,7,8-tetrahydropterin + triphosphate + acetaldehyde + 2 H(+)</text>
        <dbReference type="Rhea" id="RHEA:27966"/>
        <dbReference type="ChEBI" id="CHEBI:15343"/>
        <dbReference type="ChEBI" id="CHEBI:15377"/>
        <dbReference type="ChEBI" id="CHEBI:15378"/>
        <dbReference type="ChEBI" id="CHEBI:18036"/>
        <dbReference type="ChEBI" id="CHEBI:58462"/>
        <dbReference type="ChEBI" id="CHEBI:61032"/>
        <dbReference type="EC" id="4.1.2.50"/>
    </reaction>
</comment>
<dbReference type="GO" id="GO:0070497">
    <property type="term" value="F:6-carboxytetrahydropterin synthase activity"/>
    <property type="evidence" value="ECO:0007669"/>
    <property type="project" value="UniProtKB-EC"/>
</dbReference>
<evidence type="ECO:0000313" key="8">
    <source>
        <dbReference type="EMBL" id="OGC35591.1"/>
    </source>
</evidence>
<reference evidence="8 9" key="1">
    <citation type="journal article" date="2016" name="Nat. Commun.">
        <title>Thousands of microbial genomes shed light on interconnected biogeochemical processes in an aquifer system.</title>
        <authorList>
            <person name="Anantharaman K."/>
            <person name="Brown C.T."/>
            <person name="Hug L.A."/>
            <person name="Sharon I."/>
            <person name="Castelle C.J."/>
            <person name="Probst A.J."/>
            <person name="Thomas B.C."/>
            <person name="Singh A."/>
            <person name="Wilkins M.J."/>
            <person name="Karaoz U."/>
            <person name="Brodie E.L."/>
            <person name="Williams K.H."/>
            <person name="Hubbard S.S."/>
            <person name="Banfield J.F."/>
        </authorList>
    </citation>
    <scope>NUCLEOTIDE SEQUENCE [LARGE SCALE GENOMIC DNA]</scope>
</reference>
<evidence type="ECO:0000256" key="3">
    <source>
        <dbReference type="ARBA" id="ARBA00018141"/>
    </source>
</evidence>
<evidence type="ECO:0000256" key="1">
    <source>
        <dbReference type="ARBA" id="ARBA00005061"/>
    </source>
</evidence>
<dbReference type="Proteomes" id="UP000178951">
    <property type="component" value="Unassembled WGS sequence"/>
</dbReference>
<feature type="active site" description="Charge relay system" evidence="6">
    <location>
        <position position="108"/>
    </location>
</feature>
<dbReference type="EC" id="4.-.-.-" evidence="5"/>
<dbReference type="GO" id="GO:0008616">
    <property type="term" value="P:tRNA queuosine(34) biosynthetic process"/>
    <property type="evidence" value="ECO:0007669"/>
    <property type="project" value="UniProtKB-KW"/>
</dbReference>
<keyword evidence="5 7" id="KW-0479">Metal-binding</keyword>
<evidence type="ECO:0000256" key="6">
    <source>
        <dbReference type="PIRSR" id="PIRSR006113-1"/>
    </source>
</evidence>
<dbReference type="InterPro" id="IPR007115">
    <property type="entry name" value="6-PTP_synth/QueD"/>
</dbReference>
<dbReference type="PANTHER" id="PTHR12589:SF8">
    <property type="entry name" value="6-CARBOXY-5,6,7,8-TETRAHYDROPTERIN SYNTHASE"/>
    <property type="match status" value="1"/>
</dbReference>
<dbReference type="InterPro" id="IPR038418">
    <property type="entry name" value="6-PTP_synth/QueD_sf"/>
</dbReference>
<keyword evidence="5" id="KW-0456">Lyase</keyword>
<dbReference type="AlphaFoldDB" id="A0A1F4TSC1"/>
<proteinExistence type="inferred from homology"/>
<dbReference type="Gene3D" id="3.30.479.10">
    <property type="entry name" value="6-pyruvoyl tetrahydropterin synthase/QueD"/>
    <property type="match status" value="1"/>
</dbReference>